<keyword evidence="2" id="KW-1185">Reference proteome</keyword>
<comment type="caution">
    <text evidence="1">The sequence shown here is derived from an EMBL/GenBank/DDBJ whole genome shotgun (WGS) entry which is preliminary data.</text>
</comment>
<proteinExistence type="predicted"/>
<evidence type="ECO:0000313" key="1">
    <source>
        <dbReference type="EMBL" id="MFC5014852.1"/>
    </source>
</evidence>
<dbReference type="Proteomes" id="UP001595855">
    <property type="component" value="Unassembled WGS sequence"/>
</dbReference>
<evidence type="ECO:0000313" key="2">
    <source>
        <dbReference type="Proteomes" id="UP001595855"/>
    </source>
</evidence>
<organism evidence="1 2">
    <name type="scientific">Streptomyces lienomycini</name>
    <dbReference type="NCBI Taxonomy" id="284035"/>
    <lineage>
        <taxon>Bacteria</taxon>
        <taxon>Bacillati</taxon>
        <taxon>Actinomycetota</taxon>
        <taxon>Actinomycetes</taxon>
        <taxon>Kitasatosporales</taxon>
        <taxon>Streptomycetaceae</taxon>
        <taxon>Streptomyces</taxon>
    </lineage>
</organism>
<name>A0ABV9WPD6_9ACTN</name>
<protein>
    <submittedName>
        <fullName evidence="1">Uncharacterized protein</fullName>
    </submittedName>
</protein>
<dbReference type="EMBL" id="JBHSJO010000001">
    <property type="protein sequence ID" value="MFC5014852.1"/>
    <property type="molecule type" value="Genomic_DNA"/>
</dbReference>
<dbReference type="RefSeq" id="WP_271320934.1">
    <property type="nucleotide sequence ID" value="NZ_BAAATN010000001.1"/>
</dbReference>
<accession>A0ABV9WPD6</accession>
<gene>
    <name evidence="1" type="ORF">ACFPRC_08155</name>
</gene>
<sequence length="319" mass="36400">MPQLFLNEKSCETTAEPDRVNRAMSTMVEAVLAIAREDPKGTALVTHASSLMALQLAQGHPISKWMGAPDTKDLRVLLKKLEDKSPYETVFPEGETFSDVACRHDGDPVDGLRYAHLLGGIGISLPLEARWNADTLTLVREQLVDDEDTGSVLTEVEVRHVAGTEHVAPHLPWIRRGADAGRQKAVQGLRSGAELWRLRSDLFPLLQFTTLAEQHFTELPETWVRPVGERLGELQDAVGDWDPALRPICPQWRSYVRTEFENRRRLCWFEDTDGETRLFDWHSEFLPERGRMPGRLHFRLLHEERTLRIAYVGRKRGNR</sequence>
<reference evidence="2" key="1">
    <citation type="journal article" date="2019" name="Int. J. Syst. Evol. Microbiol.">
        <title>The Global Catalogue of Microorganisms (GCM) 10K type strain sequencing project: providing services to taxonomists for standard genome sequencing and annotation.</title>
        <authorList>
            <consortium name="The Broad Institute Genomics Platform"/>
            <consortium name="The Broad Institute Genome Sequencing Center for Infectious Disease"/>
            <person name="Wu L."/>
            <person name="Ma J."/>
        </authorList>
    </citation>
    <scope>NUCLEOTIDE SEQUENCE [LARGE SCALE GENOMIC DNA]</scope>
    <source>
        <strain evidence="2">CGMCC 4.1542</strain>
    </source>
</reference>